<dbReference type="InterPro" id="IPR029033">
    <property type="entry name" value="His_PPase_superfam"/>
</dbReference>
<dbReference type="KEGG" id="mbai:MB901379_02885"/>
<evidence type="ECO:0000256" key="1">
    <source>
        <dbReference type="SAM" id="MobiDB-lite"/>
    </source>
</evidence>
<dbReference type="PANTHER" id="PTHR48100">
    <property type="entry name" value="BROAD-SPECIFICITY PHOSPHATASE YOR283W-RELATED"/>
    <property type="match status" value="1"/>
</dbReference>
<sequence>MTVILLRHGRSTSNTAGILAGRSEGVDLDDKGREQAAGLIDRIGELPVRAVVSSPMLRCRNTVAPLARALCLEPLIDDRLSEVDYGEWTGRKIADLINEPMWKIVQAHPSAAMFPSGEGLSQVQARAVAAVREHDRLLADQHGGDALWLACTHGDVIKSVIADAYGMHLDGFQRVTADPASVSVVRYTPMRPFVLHVNHTGARLSAGLRAAPPPKASSANVPDDNKVGESDRGVPPGDAIVGGSTG</sequence>
<dbReference type="PANTHER" id="PTHR48100:SF2">
    <property type="entry name" value="CONSERVED PROTEIN"/>
    <property type="match status" value="1"/>
</dbReference>
<dbReference type="Pfam" id="PF00300">
    <property type="entry name" value="His_Phos_1"/>
    <property type="match status" value="1"/>
</dbReference>
<keyword evidence="2" id="KW-0378">Hydrolase</keyword>
<dbReference type="RefSeq" id="WP_158017216.1">
    <property type="nucleotide sequence ID" value="NZ_CBCSKE010000036.1"/>
</dbReference>
<dbReference type="InterPro" id="IPR022492">
    <property type="entry name" value="Phosphomutase_MSMEG4193_put"/>
</dbReference>
<dbReference type="GO" id="GO:0005737">
    <property type="term" value="C:cytoplasm"/>
    <property type="evidence" value="ECO:0007669"/>
    <property type="project" value="TreeGrafter"/>
</dbReference>
<organism evidence="2 3">
    <name type="scientific">Mycobacterium basiliense</name>
    <dbReference type="NCBI Taxonomy" id="2094119"/>
    <lineage>
        <taxon>Bacteria</taxon>
        <taxon>Bacillati</taxon>
        <taxon>Actinomycetota</taxon>
        <taxon>Actinomycetes</taxon>
        <taxon>Mycobacteriales</taxon>
        <taxon>Mycobacteriaceae</taxon>
        <taxon>Mycobacterium</taxon>
    </lineage>
</organism>
<accession>A0A447GFR7</accession>
<dbReference type="CDD" id="cd07067">
    <property type="entry name" value="HP_PGM_like"/>
    <property type="match status" value="1"/>
</dbReference>
<feature type="compositionally biased region" description="Basic and acidic residues" evidence="1">
    <location>
        <begin position="223"/>
        <end position="232"/>
    </location>
</feature>
<proteinExistence type="predicted"/>
<dbReference type="InterPro" id="IPR050275">
    <property type="entry name" value="PGM_Phosphatase"/>
</dbReference>
<dbReference type="SUPFAM" id="SSF53254">
    <property type="entry name" value="Phosphoglycerate mutase-like"/>
    <property type="match status" value="1"/>
</dbReference>
<reference evidence="3" key="1">
    <citation type="submission" date="2018-02" db="EMBL/GenBank/DDBJ databases">
        <authorList>
            <person name="Seth-Smith MB H."/>
            <person name="Seth-Smith H."/>
        </authorList>
    </citation>
    <scope>NUCLEOTIDE SEQUENCE [LARGE SCALE GENOMIC DNA]</scope>
</reference>
<dbReference type="Proteomes" id="UP000269998">
    <property type="component" value="Chromosome"/>
</dbReference>
<dbReference type="OrthoDB" id="4120859at2"/>
<evidence type="ECO:0000313" key="2">
    <source>
        <dbReference type="EMBL" id="VDM89312.1"/>
    </source>
</evidence>
<dbReference type="AlphaFoldDB" id="A0A447GFR7"/>
<protein>
    <submittedName>
        <fullName evidence="2">Phosphoserine phosphatase 1</fullName>
        <ecNumber evidence="2">3.1.3.3</ecNumber>
    </submittedName>
</protein>
<name>A0A447GFR7_9MYCO</name>
<feature type="region of interest" description="Disordered" evidence="1">
    <location>
        <begin position="207"/>
        <end position="246"/>
    </location>
</feature>
<dbReference type="SMART" id="SM00855">
    <property type="entry name" value="PGAM"/>
    <property type="match status" value="1"/>
</dbReference>
<gene>
    <name evidence="2" type="primary">pspA_2</name>
    <name evidence="2" type="ORF">MB901379_02885</name>
</gene>
<dbReference type="NCBIfam" id="TIGR03848">
    <property type="entry name" value="MSMEG_4193"/>
    <property type="match status" value="1"/>
</dbReference>
<keyword evidence="3" id="KW-1185">Reference proteome</keyword>
<dbReference type="EMBL" id="LR130759">
    <property type="protein sequence ID" value="VDM89312.1"/>
    <property type="molecule type" value="Genomic_DNA"/>
</dbReference>
<dbReference type="EC" id="3.1.3.3" evidence="2"/>
<evidence type="ECO:0000313" key="3">
    <source>
        <dbReference type="Proteomes" id="UP000269998"/>
    </source>
</evidence>
<dbReference type="GO" id="GO:0016791">
    <property type="term" value="F:phosphatase activity"/>
    <property type="evidence" value="ECO:0007669"/>
    <property type="project" value="TreeGrafter"/>
</dbReference>
<dbReference type="Gene3D" id="3.40.50.1240">
    <property type="entry name" value="Phosphoglycerate mutase-like"/>
    <property type="match status" value="1"/>
</dbReference>
<dbReference type="InterPro" id="IPR013078">
    <property type="entry name" value="His_Pase_superF_clade-1"/>
</dbReference>